<dbReference type="EMBL" id="RIBY02000557">
    <property type="protein sequence ID" value="KAH9840447.1"/>
    <property type="molecule type" value="Genomic_DNA"/>
</dbReference>
<sequence>MASASSKEAQAYLLDPMSAPEPSAETGLNTHFGNTMSANNPPNPPSSSSAAARHSRGSSLGSNNPFRDSSEGARHSPPAKTGAGVSERRVGSHRAEAFGDYPKSRRSGSGTRSHLPPAYEEVVGTSGTGTVSGTGRRRGSSLKERYPGDPTVSPLNIIRKDSRKANRSPHLTKRHLPGPDVIDRLDPALGGRAYHHEGPYDAATLARNSSFESSPVAALKTSNEEALKATPAENIKNAVERHRPLEGVADVPPGMPDRFGRIYNYEEGTDMMREGTSIDPGYKRWAGKDYDPEDLKGKGDTFQLDRALRAHKIDDNGIEMTDRNGIDKAYHKAQRDGTLDKRDPVDIAGDDRKYVDLEFANADNSNAEYAGGIDVGQSSLKKGMGSPRKSFLFTSNRIHSRRLDHHPTTTLDQHRHAYDDRSLLHHEYGIAFVQPASPTTPTSRVPAELRNEIYAGVFTAPHGRSLVATSEPGLLQTCRQIRREALGLFYSSAKLHLTIKDDDTHPISRWLDTIPSTLLARIPGLVIDTKDDGAIMADVRSHGLPMPRMLLIGQQQKWYALGKAFRDKGISAAKVNIRATDMLDAYIRMIEAEELMVFSDARDEVLEVLSWLWGEAMSFWRRWWKATFLRRLNTSE</sequence>
<dbReference type="OrthoDB" id="5389892at2759"/>
<name>A0A9W7SY33_9PEZI</name>
<feature type="region of interest" description="Disordered" evidence="1">
    <location>
        <begin position="160"/>
        <end position="179"/>
    </location>
</feature>
<evidence type="ECO:0000313" key="2">
    <source>
        <dbReference type="EMBL" id="KAH9840447.1"/>
    </source>
</evidence>
<feature type="compositionally biased region" description="Basic and acidic residues" evidence="1">
    <location>
        <begin position="86"/>
        <end position="97"/>
    </location>
</feature>
<organism evidence="2 3">
    <name type="scientific">Teratosphaeria destructans</name>
    <dbReference type="NCBI Taxonomy" id="418781"/>
    <lineage>
        <taxon>Eukaryota</taxon>
        <taxon>Fungi</taxon>
        <taxon>Dikarya</taxon>
        <taxon>Ascomycota</taxon>
        <taxon>Pezizomycotina</taxon>
        <taxon>Dothideomycetes</taxon>
        <taxon>Dothideomycetidae</taxon>
        <taxon>Mycosphaerellales</taxon>
        <taxon>Teratosphaeriaceae</taxon>
        <taxon>Teratosphaeria</taxon>
    </lineage>
</organism>
<dbReference type="Proteomes" id="UP001138500">
    <property type="component" value="Unassembled WGS sequence"/>
</dbReference>
<dbReference type="GO" id="GO:0005737">
    <property type="term" value="C:cytoplasm"/>
    <property type="evidence" value="ECO:0007669"/>
    <property type="project" value="TreeGrafter"/>
</dbReference>
<dbReference type="AlphaFoldDB" id="A0A9W7SY33"/>
<evidence type="ECO:0000313" key="3">
    <source>
        <dbReference type="Proteomes" id="UP001138500"/>
    </source>
</evidence>
<feature type="compositionally biased region" description="Basic residues" evidence="1">
    <location>
        <begin position="165"/>
        <end position="176"/>
    </location>
</feature>
<feature type="region of interest" description="Disordered" evidence="1">
    <location>
        <begin position="1"/>
        <end position="155"/>
    </location>
</feature>
<comment type="caution">
    <text evidence="2">The sequence shown here is derived from an EMBL/GenBank/DDBJ whole genome shotgun (WGS) entry which is preliminary data.</text>
</comment>
<accession>A0A9W7SY33</accession>
<dbReference type="Pfam" id="PF08316">
    <property type="entry name" value="Pal1"/>
    <property type="match status" value="1"/>
</dbReference>
<reference evidence="2 3" key="1">
    <citation type="journal article" date="2018" name="IMA Fungus">
        <title>IMA Genome-F 10: Nine draft genome sequences of Claviceps purpurea s.lat., including C. arundinis, C. humidiphila, and C. cf. spartinae, pseudomolecules for the pitch canker pathogen Fusarium circinatum, draft genome of Davidsoniella eucalypti, Grosmannia galeiformis, Quambalaria eucalypti, and Teratosphaeria destructans.</title>
        <authorList>
            <person name="Wingfield B.D."/>
            <person name="Liu M."/>
            <person name="Nguyen H.D."/>
            <person name="Lane F.A."/>
            <person name="Morgan S.W."/>
            <person name="De Vos L."/>
            <person name="Wilken P.M."/>
            <person name="Duong T.A."/>
            <person name="Aylward J."/>
            <person name="Coetzee M.P."/>
            <person name="Dadej K."/>
            <person name="De Beer Z.W."/>
            <person name="Findlay W."/>
            <person name="Havenga M."/>
            <person name="Kolarik M."/>
            <person name="Menzies J.G."/>
            <person name="Naidoo K."/>
            <person name="Pochopski O."/>
            <person name="Shoukouhi P."/>
            <person name="Santana Q.C."/>
            <person name="Seifert K.A."/>
            <person name="Soal N."/>
            <person name="Steenkamp E.T."/>
            <person name="Tatham C.T."/>
            <person name="van der Nest M.A."/>
            <person name="Wingfield M.J."/>
        </authorList>
    </citation>
    <scope>NUCLEOTIDE SEQUENCE [LARGE SCALE GENOMIC DNA]</scope>
    <source>
        <strain evidence="2">CMW44962</strain>
    </source>
</reference>
<dbReference type="InterPro" id="IPR013226">
    <property type="entry name" value="Pal1"/>
</dbReference>
<gene>
    <name evidence="2" type="ORF">Tdes44962_MAKER01647</name>
</gene>
<dbReference type="PANTHER" id="PTHR28307">
    <property type="entry name" value="PROTEIN PAL1"/>
    <property type="match status" value="1"/>
</dbReference>
<reference evidence="2 3" key="2">
    <citation type="journal article" date="2021" name="Curr. Genet.">
        <title>Genetic response to nitrogen starvation in the aggressive Eucalyptus foliar pathogen Teratosphaeria destructans.</title>
        <authorList>
            <person name="Havenga M."/>
            <person name="Wingfield B.D."/>
            <person name="Wingfield M.J."/>
            <person name="Dreyer L.L."/>
            <person name="Roets F."/>
            <person name="Aylward J."/>
        </authorList>
    </citation>
    <scope>NUCLEOTIDE SEQUENCE [LARGE SCALE GENOMIC DNA]</scope>
    <source>
        <strain evidence="2">CMW44962</strain>
    </source>
</reference>
<proteinExistence type="predicted"/>
<feature type="compositionally biased region" description="Polar residues" evidence="1">
    <location>
        <begin position="57"/>
        <end position="67"/>
    </location>
</feature>
<evidence type="ECO:0000256" key="1">
    <source>
        <dbReference type="SAM" id="MobiDB-lite"/>
    </source>
</evidence>
<feature type="compositionally biased region" description="Polar residues" evidence="1">
    <location>
        <begin position="26"/>
        <end position="36"/>
    </location>
</feature>
<keyword evidence="3" id="KW-1185">Reference proteome</keyword>
<dbReference type="PANTHER" id="PTHR28307:SF1">
    <property type="entry name" value="PAL1 CELL MORPHOLOGY PROTEIN"/>
    <property type="match status" value="1"/>
</dbReference>
<protein>
    <submittedName>
        <fullName evidence="2">Pal1 cell morphology protein</fullName>
    </submittedName>
</protein>